<dbReference type="GO" id="GO:0004725">
    <property type="term" value="F:protein tyrosine phosphatase activity"/>
    <property type="evidence" value="ECO:0007669"/>
    <property type="project" value="UniProtKB-UniRule"/>
</dbReference>
<comment type="similarity">
    <text evidence="1 5">Belongs to the metallo-dependent hydrolases superfamily. CpsB/CapC family.</text>
</comment>
<dbReference type="PATRIC" id="fig|1158607.3.peg.2466"/>
<evidence type="ECO:0000313" key="6">
    <source>
        <dbReference type="EMBL" id="EOH93796.1"/>
    </source>
</evidence>
<keyword evidence="3 5" id="KW-0904">Protein phosphatase</keyword>
<accession>R2SLQ0</accession>
<dbReference type="EC" id="3.1.3.48" evidence="5"/>
<proteinExistence type="inferred from homology"/>
<protein>
    <recommendedName>
        <fullName evidence="5">Tyrosine-protein phosphatase</fullName>
        <ecNumber evidence="5">3.1.3.48</ecNumber>
    </recommendedName>
</protein>
<sequence length="257" mass="29068">MIDSHTHILFGVDDGAVDLEESLELLMQSAANGVKELVLTPHGNMKKEAGLTHKNQILESFSYLKSMLQFHEIPLNLHLGMEVMGDFAVGQAWRNEELFTLGNSRYLLVEFPFTANANFACDCLKQIEACGLKPVIAHPERYKFITDNPAIAYEWNRKGYFLQINSGSILGEFGETIRHTVQILLKHQLVQIVASDCHHSTHRVPNLAEAWQLLARDYSPGYSDLLLKVNPKLLLADQQVLIINPKNPRKQGVRHVY</sequence>
<evidence type="ECO:0000256" key="1">
    <source>
        <dbReference type="ARBA" id="ARBA00005750"/>
    </source>
</evidence>
<dbReference type="Proteomes" id="UP000013782">
    <property type="component" value="Unassembled WGS sequence"/>
</dbReference>
<dbReference type="PANTHER" id="PTHR39181">
    <property type="entry name" value="TYROSINE-PROTEIN PHOSPHATASE YWQE"/>
    <property type="match status" value="1"/>
</dbReference>
<dbReference type="Gene3D" id="3.20.20.140">
    <property type="entry name" value="Metal-dependent hydrolases"/>
    <property type="match status" value="1"/>
</dbReference>
<evidence type="ECO:0000256" key="2">
    <source>
        <dbReference type="ARBA" id="ARBA00022801"/>
    </source>
</evidence>
<evidence type="ECO:0000313" key="7">
    <source>
        <dbReference type="Proteomes" id="UP000013782"/>
    </source>
</evidence>
<gene>
    <name evidence="6" type="ORF">UAU_02492</name>
</gene>
<evidence type="ECO:0000256" key="5">
    <source>
        <dbReference type="PIRNR" id="PIRNR016557"/>
    </source>
</evidence>
<comment type="caution">
    <text evidence="6">The sequence shown here is derived from an EMBL/GenBank/DDBJ whole genome shotgun (WGS) entry which is preliminary data.</text>
</comment>
<name>R2SLQ0_9ENTE</name>
<comment type="catalytic activity">
    <reaction evidence="4 5">
        <text>O-phospho-L-tyrosyl-[protein] + H2O = L-tyrosyl-[protein] + phosphate</text>
        <dbReference type="Rhea" id="RHEA:10684"/>
        <dbReference type="Rhea" id="RHEA-COMP:10136"/>
        <dbReference type="Rhea" id="RHEA-COMP:20101"/>
        <dbReference type="ChEBI" id="CHEBI:15377"/>
        <dbReference type="ChEBI" id="CHEBI:43474"/>
        <dbReference type="ChEBI" id="CHEBI:46858"/>
        <dbReference type="ChEBI" id="CHEBI:61978"/>
        <dbReference type="EC" id="3.1.3.48"/>
    </reaction>
</comment>
<dbReference type="GO" id="GO:0030145">
    <property type="term" value="F:manganese ion binding"/>
    <property type="evidence" value="ECO:0007669"/>
    <property type="project" value="UniProtKB-UniRule"/>
</dbReference>
<evidence type="ECO:0000256" key="4">
    <source>
        <dbReference type="ARBA" id="ARBA00051722"/>
    </source>
</evidence>
<dbReference type="SUPFAM" id="SSF89550">
    <property type="entry name" value="PHP domain-like"/>
    <property type="match status" value="1"/>
</dbReference>
<dbReference type="InterPro" id="IPR016195">
    <property type="entry name" value="Pol/histidinol_Pase-like"/>
</dbReference>
<dbReference type="HOGENOM" id="CLU_085966_1_0_9"/>
<dbReference type="STRING" id="160454.RV10_GL000669"/>
<dbReference type="eggNOG" id="COG4464">
    <property type="taxonomic scope" value="Bacteria"/>
</dbReference>
<dbReference type="AlphaFoldDB" id="R2SLQ0"/>
<reference evidence="6 7" key="1">
    <citation type="submission" date="2013-02" db="EMBL/GenBank/DDBJ databases">
        <title>The Genome Sequence of Enterococcus pallens BAA-351.</title>
        <authorList>
            <consortium name="The Broad Institute Genome Sequencing Platform"/>
            <consortium name="The Broad Institute Genome Sequencing Center for Infectious Disease"/>
            <person name="Earl A.M."/>
            <person name="Gilmore M.S."/>
            <person name="Lebreton F."/>
            <person name="Walker B."/>
            <person name="Young S.K."/>
            <person name="Zeng Q."/>
            <person name="Gargeya S."/>
            <person name="Fitzgerald M."/>
            <person name="Haas B."/>
            <person name="Abouelleil A."/>
            <person name="Alvarado L."/>
            <person name="Arachchi H.M."/>
            <person name="Berlin A.M."/>
            <person name="Chapman S.B."/>
            <person name="Dewar J."/>
            <person name="Goldberg J."/>
            <person name="Griggs A."/>
            <person name="Gujja S."/>
            <person name="Hansen M."/>
            <person name="Howarth C."/>
            <person name="Imamovic A."/>
            <person name="Larimer J."/>
            <person name="McCowan C."/>
            <person name="Murphy C."/>
            <person name="Neiman D."/>
            <person name="Pearson M."/>
            <person name="Priest M."/>
            <person name="Roberts A."/>
            <person name="Saif S."/>
            <person name="Shea T."/>
            <person name="Sisk P."/>
            <person name="Sykes S."/>
            <person name="Wortman J."/>
            <person name="Nusbaum C."/>
            <person name="Birren B."/>
        </authorList>
    </citation>
    <scope>NUCLEOTIDE SEQUENCE [LARGE SCALE GENOMIC DNA]</scope>
    <source>
        <strain evidence="6 7">ATCC BAA-351</strain>
    </source>
</reference>
<dbReference type="InterPro" id="IPR016667">
    <property type="entry name" value="Caps_polysacc_synth_CpsB/CapC"/>
</dbReference>
<keyword evidence="7" id="KW-1185">Reference proteome</keyword>
<dbReference type="EMBL" id="AJAQ01000016">
    <property type="protein sequence ID" value="EOH93796.1"/>
    <property type="molecule type" value="Genomic_DNA"/>
</dbReference>
<dbReference type="PANTHER" id="PTHR39181:SF1">
    <property type="entry name" value="TYROSINE-PROTEIN PHOSPHATASE YWQE"/>
    <property type="match status" value="1"/>
</dbReference>
<organism evidence="6 7">
    <name type="scientific">Enterococcus pallens ATCC BAA-351</name>
    <dbReference type="NCBI Taxonomy" id="1158607"/>
    <lineage>
        <taxon>Bacteria</taxon>
        <taxon>Bacillati</taxon>
        <taxon>Bacillota</taxon>
        <taxon>Bacilli</taxon>
        <taxon>Lactobacillales</taxon>
        <taxon>Enterococcaceae</taxon>
        <taxon>Enterococcus</taxon>
    </lineage>
</organism>
<evidence type="ECO:0000256" key="3">
    <source>
        <dbReference type="ARBA" id="ARBA00022912"/>
    </source>
</evidence>
<dbReference type="PIRSF" id="PIRSF016557">
    <property type="entry name" value="Caps_synth_CpsB"/>
    <property type="match status" value="1"/>
</dbReference>
<keyword evidence="2 5" id="KW-0378">Hydrolase</keyword>
<dbReference type="Pfam" id="PF19567">
    <property type="entry name" value="CpsB_CapC"/>
    <property type="match status" value="1"/>
</dbReference>